<keyword evidence="9 10" id="KW-0131">Cell cycle</keyword>
<keyword evidence="4 10" id="KW-1003">Cell membrane</keyword>
<evidence type="ECO:0000256" key="11">
    <source>
        <dbReference type="SAM" id="Phobius"/>
    </source>
</evidence>
<feature type="transmembrane region" description="Helical" evidence="11">
    <location>
        <begin position="172"/>
        <end position="197"/>
    </location>
</feature>
<evidence type="ECO:0000256" key="8">
    <source>
        <dbReference type="ARBA" id="ARBA00023136"/>
    </source>
</evidence>
<dbReference type="InterPro" id="IPR058204">
    <property type="entry name" value="FtsX_firmicutes-type"/>
</dbReference>
<evidence type="ECO:0000256" key="2">
    <source>
        <dbReference type="ARBA" id="ARBA00007379"/>
    </source>
</evidence>
<evidence type="ECO:0000259" key="12">
    <source>
        <dbReference type="Pfam" id="PF02687"/>
    </source>
</evidence>
<dbReference type="RefSeq" id="WP_282198567.1">
    <property type="nucleotide sequence ID" value="NZ_BOQE01000001.1"/>
</dbReference>
<dbReference type="InterPro" id="IPR004513">
    <property type="entry name" value="FtsX"/>
</dbReference>
<feature type="transmembrane region" description="Helical" evidence="11">
    <location>
        <begin position="218"/>
        <end position="243"/>
    </location>
</feature>
<keyword evidence="15" id="KW-1185">Reference proteome</keyword>
<evidence type="ECO:0000256" key="6">
    <source>
        <dbReference type="ARBA" id="ARBA00022692"/>
    </source>
</evidence>
<comment type="subcellular location">
    <subcellularLocation>
        <location evidence="1">Cell membrane</location>
        <topology evidence="1">Multi-pass membrane protein</topology>
    </subcellularLocation>
</comment>
<dbReference type="InterPro" id="IPR040690">
    <property type="entry name" value="FtsX_ECD"/>
</dbReference>
<evidence type="ECO:0000256" key="9">
    <source>
        <dbReference type="ARBA" id="ARBA00023306"/>
    </source>
</evidence>
<dbReference type="AlphaFoldDB" id="A0AAV4LC69"/>
<evidence type="ECO:0000256" key="7">
    <source>
        <dbReference type="ARBA" id="ARBA00022989"/>
    </source>
</evidence>
<name>A0AAV4LC69_9BACL</name>
<proteinExistence type="inferred from homology"/>
<evidence type="ECO:0000256" key="1">
    <source>
        <dbReference type="ARBA" id="ARBA00004651"/>
    </source>
</evidence>
<feature type="domain" description="ABC3 transporter permease C-terminal" evidence="12">
    <location>
        <begin position="175"/>
        <end position="289"/>
    </location>
</feature>
<dbReference type="Pfam" id="PF02687">
    <property type="entry name" value="FtsX"/>
    <property type="match status" value="1"/>
</dbReference>
<dbReference type="Proteomes" id="UP001057291">
    <property type="component" value="Unassembled WGS sequence"/>
</dbReference>
<evidence type="ECO:0000256" key="10">
    <source>
        <dbReference type="PIRNR" id="PIRNR003097"/>
    </source>
</evidence>
<reference evidence="14" key="1">
    <citation type="journal article" date="2023" name="Int. J. Syst. Evol. Microbiol.">
        <title>Collibacillus ludicampi gen. nov., sp. nov., a new soil bacterium of the family Alicyclobacillaceae.</title>
        <authorList>
            <person name="Jojima T."/>
            <person name="Ioku Y."/>
            <person name="Fukuta Y."/>
            <person name="Shirasaka N."/>
            <person name="Matsumura Y."/>
            <person name="Mori M."/>
        </authorList>
    </citation>
    <scope>NUCLEOTIDE SEQUENCE</scope>
    <source>
        <strain evidence="14">TP075</strain>
    </source>
</reference>
<dbReference type="NCBIfam" id="NF038347">
    <property type="entry name" value="FtsX_Gpos"/>
    <property type="match status" value="1"/>
</dbReference>
<keyword evidence="7 11" id="KW-1133">Transmembrane helix</keyword>
<dbReference type="Gene3D" id="3.30.70.3040">
    <property type="match status" value="1"/>
</dbReference>
<dbReference type="Pfam" id="PF18075">
    <property type="entry name" value="FtsX_ECD"/>
    <property type="match status" value="1"/>
</dbReference>
<feature type="domain" description="FtsX extracellular" evidence="13">
    <location>
        <begin position="59"/>
        <end position="152"/>
    </location>
</feature>
<evidence type="ECO:0000259" key="13">
    <source>
        <dbReference type="Pfam" id="PF18075"/>
    </source>
</evidence>
<evidence type="ECO:0000256" key="3">
    <source>
        <dbReference type="ARBA" id="ARBA00021907"/>
    </source>
</evidence>
<keyword evidence="5 10" id="KW-0132">Cell division</keyword>
<evidence type="ECO:0000256" key="5">
    <source>
        <dbReference type="ARBA" id="ARBA00022618"/>
    </source>
</evidence>
<organism evidence="14 15">
    <name type="scientific">Collibacillus ludicampi</name>
    <dbReference type="NCBI Taxonomy" id="2771369"/>
    <lineage>
        <taxon>Bacteria</taxon>
        <taxon>Bacillati</taxon>
        <taxon>Bacillota</taxon>
        <taxon>Bacilli</taxon>
        <taxon>Bacillales</taxon>
        <taxon>Alicyclobacillaceae</taxon>
        <taxon>Collibacillus</taxon>
    </lineage>
</organism>
<keyword evidence="6 11" id="KW-0812">Transmembrane</keyword>
<dbReference type="EMBL" id="BOQE01000001">
    <property type="protein sequence ID" value="GIM45360.1"/>
    <property type="molecule type" value="Genomic_DNA"/>
</dbReference>
<dbReference type="PIRSF" id="PIRSF003097">
    <property type="entry name" value="FtsX"/>
    <property type="match status" value="1"/>
</dbReference>
<dbReference type="PANTHER" id="PTHR47755">
    <property type="entry name" value="CELL DIVISION PROTEIN FTSX"/>
    <property type="match status" value="1"/>
</dbReference>
<protein>
    <recommendedName>
        <fullName evidence="3 10">Cell division protein FtsX</fullName>
    </recommendedName>
</protein>
<comment type="function">
    <text evidence="10">Part of the ABC transporter FtsEX involved in asymmetric cellular division facilitating the initiation of sporulation.</text>
</comment>
<feature type="transmembrane region" description="Helical" evidence="11">
    <location>
        <begin position="21"/>
        <end position="46"/>
    </location>
</feature>
<evidence type="ECO:0000313" key="15">
    <source>
        <dbReference type="Proteomes" id="UP001057291"/>
    </source>
</evidence>
<comment type="similarity">
    <text evidence="2 10">Belongs to the ABC-4 integral membrane protein family. FtsX subfamily.</text>
</comment>
<dbReference type="PANTHER" id="PTHR47755:SF1">
    <property type="entry name" value="CELL DIVISION PROTEIN FTSX"/>
    <property type="match status" value="1"/>
</dbReference>
<dbReference type="InterPro" id="IPR003838">
    <property type="entry name" value="ABC3_permease_C"/>
</dbReference>
<dbReference type="GO" id="GO:0005886">
    <property type="term" value="C:plasma membrane"/>
    <property type="evidence" value="ECO:0007669"/>
    <property type="project" value="UniProtKB-SubCell"/>
</dbReference>
<gene>
    <name evidence="14" type="primary">ftsX</name>
    <name evidence="14" type="ORF">DNHGIG_09090</name>
</gene>
<accession>A0AAV4LC69</accession>
<evidence type="ECO:0000313" key="14">
    <source>
        <dbReference type="EMBL" id="GIM45360.1"/>
    </source>
</evidence>
<keyword evidence="8 10" id="KW-0472">Membrane</keyword>
<comment type="caution">
    <text evidence="14">The sequence shown here is derived from an EMBL/GenBank/DDBJ whole genome shotgun (WGS) entry which is preliminary data.</text>
</comment>
<evidence type="ECO:0000256" key="4">
    <source>
        <dbReference type="ARBA" id="ARBA00022475"/>
    </source>
</evidence>
<feature type="transmembrane region" description="Helical" evidence="11">
    <location>
        <begin position="263"/>
        <end position="285"/>
    </location>
</feature>
<sequence>MKISTFRRHLREGVRNLGRNGWMTFASVSAVTVTLLILGVFLVMALNLQSFVKDVENQVEMNVMIKDGTQRSQIDTLEKQIQAMPGVKSVRFVSKEEGLTNLKQRLKEDGSALNGLEMQNPLPDKIVVQTVDPKQTPVLAEKIWTLPNVDKVDYAKQTVEKLFQVTKVVRNVGVAFIIGLMFTAMFLISNTIKITIFARRREIEIMKLVGATNWFIRWPFLVEGVLMGVIGAIIPIVLIAIGYYYVVHAESLYIFRLLSFHPLIFNVSAVMLMIGALIGMWGSVISMRRFLRV</sequence>
<dbReference type="GO" id="GO:0051301">
    <property type="term" value="P:cell division"/>
    <property type="evidence" value="ECO:0007669"/>
    <property type="project" value="UniProtKB-KW"/>
</dbReference>